<accession>A0A1J5QAY4</accession>
<organism evidence="2">
    <name type="scientific">mine drainage metagenome</name>
    <dbReference type="NCBI Taxonomy" id="410659"/>
    <lineage>
        <taxon>unclassified sequences</taxon>
        <taxon>metagenomes</taxon>
        <taxon>ecological metagenomes</taxon>
    </lineage>
</organism>
<name>A0A1J5QAY4_9ZZZZ</name>
<gene>
    <name evidence="2" type="ORF">GALL_436870</name>
</gene>
<sequence>MHFVDIGQRAKFVGKIANLADRAEITIHRVNRFESDQHRPPLIDPLQNAAQVGHVVMLEDVLLAAAAPDALEHRGVVQRVRHDHQTGEQQRQRRKRRVIGDIGRGENQRRFFVVQVGKLCLQPLVIDRGARDIARAARPGACRV</sequence>
<evidence type="ECO:0000313" key="2">
    <source>
        <dbReference type="EMBL" id="OIQ74659.1"/>
    </source>
</evidence>
<evidence type="ECO:0000256" key="1">
    <source>
        <dbReference type="SAM" id="MobiDB-lite"/>
    </source>
</evidence>
<feature type="region of interest" description="Disordered" evidence="1">
    <location>
        <begin position="80"/>
        <end position="100"/>
    </location>
</feature>
<dbReference type="EMBL" id="MLJW01002428">
    <property type="protein sequence ID" value="OIQ74659.1"/>
    <property type="molecule type" value="Genomic_DNA"/>
</dbReference>
<dbReference type="AlphaFoldDB" id="A0A1J5QAY4"/>
<protein>
    <submittedName>
        <fullName evidence="2">Uncharacterized protein</fullName>
    </submittedName>
</protein>
<comment type="caution">
    <text evidence="2">The sequence shown here is derived from an EMBL/GenBank/DDBJ whole genome shotgun (WGS) entry which is preliminary data.</text>
</comment>
<reference evidence="2" key="1">
    <citation type="submission" date="2016-10" db="EMBL/GenBank/DDBJ databases">
        <title>Sequence of Gallionella enrichment culture.</title>
        <authorList>
            <person name="Poehlein A."/>
            <person name="Muehling M."/>
            <person name="Daniel R."/>
        </authorList>
    </citation>
    <scope>NUCLEOTIDE SEQUENCE</scope>
</reference>
<proteinExistence type="predicted"/>